<organism evidence="3 4">
    <name type="scientific">Candidatus Borkfalkia excrementigallinarum</name>
    <dbReference type="NCBI Taxonomy" id="2838506"/>
    <lineage>
        <taxon>Bacteria</taxon>
        <taxon>Bacillati</taxon>
        <taxon>Bacillota</taxon>
        <taxon>Clostridia</taxon>
        <taxon>Christensenellales</taxon>
        <taxon>Christensenellaceae</taxon>
        <taxon>Candidatus Borkfalkia</taxon>
    </lineage>
</organism>
<comment type="caution">
    <text evidence="3">The sequence shown here is derived from an EMBL/GenBank/DDBJ whole genome shotgun (WGS) entry which is preliminary data.</text>
</comment>
<reference evidence="3" key="2">
    <citation type="submission" date="2021-04" db="EMBL/GenBank/DDBJ databases">
        <authorList>
            <person name="Gilroy R."/>
        </authorList>
    </citation>
    <scope>NUCLEOTIDE SEQUENCE</scope>
    <source>
        <strain evidence="3">1345</strain>
    </source>
</reference>
<evidence type="ECO:0000313" key="3">
    <source>
        <dbReference type="EMBL" id="HIY97467.1"/>
    </source>
</evidence>
<gene>
    <name evidence="3" type="ORF">H9729_07245</name>
</gene>
<proteinExistence type="predicted"/>
<keyword evidence="1" id="KW-1133">Transmembrane helix</keyword>
<keyword evidence="1" id="KW-0812">Transmembrane</keyword>
<feature type="transmembrane region" description="Helical" evidence="1">
    <location>
        <begin position="194"/>
        <end position="215"/>
    </location>
</feature>
<dbReference type="EMBL" id="DXCQ01000066">
    <property type="protein sequence ID" value="HIY97467.1"/>
    <property type="molecule type" value="Genomic_DNA"/>
</dbReference>
<dbReference type="AlphaFoldDB" id="A0A9D1ZWG1"/>
<feature type="transmembrane region" description="Helical" evidence="1">
    <location>
        <begin position="79"/>
        <end position="98"/>
    </location>
</feature>
<evidence type="ECO:0000313" key="4">
    <source>
        <dbReference type="Proteomes" id="UP000886750"/>
    </source>
</evidence>
<feature type="transmembrane region" description="Helical" evidence="1">
    <location>
        <begin position="118"/>
        <end position="140"/>
    </location>
</feature>
<feature type="domain" description="Nucleoside transporter/FeoB GTPase Gate" evidence="2">
    <location>
        <begin position="41"/>
        <end position="125"/>
    </location>
</feature>
<dbReference type="Proteomes" id="UP000886750">
    <property type="component" value="Unassembled WGS sequence"/>
</dbReference>
<name>A0A9D1ZWG1_9FIRM</name>
<feature type="transmembrane region" description="Helical" evidence="1">
    <location>
        <begin position="296"/>
        <end position="316"/>
    </location>
</feature>
<keyword evidence="1" id="KW-0472">Membrane</keyword>
<feature type="transmembrane region" description="Helical" evidence="1">
    <location>
        <begin position="147"/>
        <end position="168"/>
    </location>
</feature>
<accession>A0A9D1ZWG1</accession>
<dbReference type="InterPro" id="IPR011642">
    <property type="entry name" value="Gate_dom"/>
</dbReference>
<sequence length="317" mass="32890">MAKTKKYAAISAAVLLLIFMLALSPARYAAACMEGLSLWAKAVLPALFPFFILTAILTKLGAAEKLADKLTPLTRRCKLPGIAAYCFLMSILSGYPVGSRIIADLAASGSITPAQAGRMSVLCSTSGPMFLLGSVGSAMYCSAKAGAILLAAHLLAVLLVCLLCLPFAKPLPDSPPKKTLRSADNILYESVHGAVISILCVGGFIAAFYVLSLALSDLYILWPIEHFFGLFLPEQAAKGIAAGLLEATHGCALLAASGSPLALPLTAFAVTFGGACILAQQLGYLKSAGVKAGPFICMKAAQGIAAFLLCWALIAIF</sequence>
<dbReference type="Pfam" id="PF07670">
    <property type="entry name" value="Gate"/>
    <property type="match status" value="1"/>
</dbReference>
<reference evidence="3" key="1">
    <citation type="journal article" date="2021" name="PeerJ">
        <title>Extensive microbial diversity within the chicken gut microbiome revealed by metagenomics and culture.</title>
        <authorList>
            <person name="Gilroy R."/>
            <person name="Ravi A."/>
            <person name="Getino M."/>
            <person name="Pursley I."/>
            <person name="Horton D.L."/>
            <person name="Alikhan N.F."/>
            <person name="Baker D."/>
            <person name="Gharbi K."/>
            <person name="Hall N."/>
            <person name="Watson M."/>
            <person name="Adriaenssens E.M."/>
            <person name="Foster-Nyarko E."/>
            <person name="Jarju S."/>
            <person name="Secka A."/>
            <person name="Antonio M."/>
            <person name="Oren A."/>
            <person name="Chaudhuri R.R."/>
            <person name="La Ragione R."/>
            <person name="Hildebrand F."/>
            <person name="Pallen M.J."/>
        </authorList>
    </citation>
    <scope>NUCLEOTIDE SEQUENCE</scope>
    <source>
        <strain evidence="3">1345</strain>
    </source>
</reference>
<evidence type="ECO:0000256" key="1">
    <source>
        <dbReference type="SAM" id="Phobius"/>
    </source>
</evidence>
<evidence type="ECO:0000259" key="2">
    <source>
        <dbReference type="Pfam" id="PF07670"/>
    </source>
</evidence>
<protein>
    <recommendedName>
        <fullName evidence="2">Nucleoside transporter/FeoB GTPase Gate domain-containing protein</fullName>
    </recommendedName>
</protein>
<feature type="transmembrane region" description="Helical" evidence="1">
    <location>
        <begin position="39"/>
        <end position="58"/>
    </location>
</feature>
<feature type="transmembrane region" description="Helical" evidence="1">
    <location>
        <begin position="262"/>
        <end position="284"/>
    </location>
</feature>